<comment type="caution">
    <text evidence="2">The sequence shown here is derived from an EMBL/GenBank/DDBJ whole genome shotgun (WGS) entry which is preliminary data.</text>
</comment>
<dbReference type="RefSeq" id="WP_135402627.1">
    <property type="nucleotide sequence ID" value="NZ_SRME01000001.1"/>
</dbReference>
<feature type="domain" description="Metallo-beta-lactamase" evidence="1">
    <location>
        <begin position="17"/>
        <end position="203"/>
    </location>
</feature>
<gene>
    <name evidence="2" type="ORF">E4650_03470</name>
</gene>
<name>A0A4Z0W5Z2_9BACT</name>
<accession>A0A4Z0W5Z2</accession>
<dbReference type="AlphaFoldDB" id="A0A4Z0W5Z2"/>
<sequence length="240" mass="27912">MLDKSENASIFWFENSASNVVFLEYNDTLICFDSSLYPSKFEEMKDLMESKTGKKLGKIFLTHWHPDHSFGAIFSDSNIEIVMNYSTYDILSNLDKKYLKNISKQADFNFSFLNNHLNDKKLDLFEKTNHFVFDNQIVSANKIGIHTTDSTIYFIKPINLLISGDLIFSKSHPEKMISEDNIWKNFLDELAINFDIKKITPGHGKPGDISLLKEQIEYLSFSKEERKTKFKDYQLTDLVI</sequence>
<organism evidence="2 3">
    <name type="scientific">Geotoga petraea</name>
    <dbReference type="NCBI Taxonomy" id="28234"/>
    <lineage>
        <taxon>Bacteria</taxon>
        <taxon>Thermotogati</taxon>
        <taxon>Thermotogota</taxon>
        <taxon>Thermotogae</taxon>
        <taxon>Petrotogales</taxon>
        <taxon>Petrotogaceae</taxon>
        <taxon>Geotoga</taxon>
    </lineage>
</organism>
<dbReference type="SMART" id="SM00849">
    <property type="entry name" value="Lactamase_B"/>
    <property type="match status" value="1"/>
</dbReference>
<evidence type="ECO:0000313" key="3">
    <source>
        <dbReference type="Proteomes" id="UP000297288"/>
    </source>
</evidence>
<dbReference type="Proteomes" id="UP000297288">
    <property type="component" value="Unassembled WGS sequence"/>
</dbReference>
<dbReference type="Gene3D" id="3.60.15.10">
    <property type="entry name" value="Ribonuclease Z/Hydroxyacylglutathione hydrolase-like"/>
    <property type="match status" value="1"/>
</dbReference>
<proteinExistence type="predicted"/>
<dbReference type="InterPro" id="IPR001279">
    <property type="entry name" value="Metallo-B-lactamas"/>
</dbReference>
<reference evidence="2 3" key="1">
    <citation type="submission" date="2019-04" db="EMBL/GenBank/DDBJ databases">
        <title>Draft genome sequence data and analysis of a Fermenting Bacterium, Geotoga petraea strain HO-Geo1, isolated from heavy-oil petroleum reservoir in Russia.</title>
        <authorList>
            <person name="Grouzdev D.S."/>
            <person name="Semenova E.M."/>
            <person name="Sokolova D.S."/>
            <person name="Tourova T.P."/>
            <person name="Poltaraus A.B."/>
            <person name="Nazina T.N."/>
        </authorList>
    </citation>
    <scope>NUCLEOTIDE SEQUENCE [LARGE SCALE GENOMIC DNA]</scope>
    <source>
        <strain evidence="2 3">HO-Geo1</strain>
    </source>
</reference>
<dbReference type="InterPro" id="IPR036866">
    <property type="entry name" value="RibonucZ/Hydroxyglut_hydro"/>
</dbReference>
<evidence type="ECO:0000259" key="1">
    <source>
        <dbReference type="SMART" id="SM00849"/>
    </source>
</evidence>
<dbReference type="SUPFAM" id="SSF56281">
    <property type="entry name" value="Metallo-hydrolase/oxidoreductase"/>
    <property type="match status" value="1"/>
</dbReference>
<dbReference type="OrthoDB" id="420651at2"/>
<protein>
    <recommendedName>
        <fullName evidence="1">Metallo-beta-lactamase domain-containing protein</fullName>
    </recommendedName>
</protein>
<dbReference type="Pfam" id="PF00753">
    <property type="entry name" value="Lactamase_B"/>
    <property type="match status" value="1"/>
</dbReference>
<evidence type="ECO:0000313" key="2">
    <source>
        <dbReference type="EMBL" id="TGG89260.1"/>
    </source>
</evidence>
<dbReference type="EMBL" id="SRME01000001">
    <property type="protein sequence ID" value="TGG89260.1"/>
    <property type="molecule type" value="Genomic_DNA"/>
</dbReference>